<dbReference type="Gene3D" id="1.10.630.10">
    <property type="entry name" value="Cytochrome P450"/>
    <property type="match status" value="1"/>
</dbReference>
<dbReference type="PRINTS" id="PR00463">
    <property type="entry name" value="EP450I"/>
</dbReference>
<evidence type="ECO:0000256" key="2">
    <source>
        <dbReference type="ARBA" id="ARBA00022617"/>
    </source>
</evidence>
<evidence type="ECO:0000256" key="4">
    <source>
        <dbReference type="ARBA" id="ARBA00023002"/>
    </source>
</evidence>
<keyword evidence="8" id="KW-1185">Reference proteome</keyword>
<proteinExistence type="inferred from homology"/>
<keyword evidence="3 6" id="KW-0479">Metal-binding</keyword>
<accession>A0A7W6J964</accession>
<dbReference type="AlphaFoldDB" id="A0A7W6J964"/>
<keyword evidence="5 6" id="KW-0408">Iron</keyword>
<dbReference type="Proteomes" id="UP000528286">
    <property type="component" value="Unassembled WGS sequence"/>
</dbReference>
<dbReference type="GO" id="GO:0004497">
    <property type="term" value="F:monooxygenase activity"/>
    <property type="evidence" value="ECO:0007669"/>
    <property type="project" value="InterPro"/>
</dbReference>
<keyword evidence="2 6" id="KW-0349">Heme</keyword>
<dbReference type="InterPro" id="IPR002401">
    <property type="entry name" value="Cyt_P450_E_grp-I"/>
</dbReference>
<dbReference type="InterPro" id="IPR050705">
    <property type="entry name" value="Cytochrome_P450_3A"/>
</dbReference>
<dbReference type="EMBL" id="JACIEZ010000014">
    <property type="protein sequence ID" value="MBB4067081.1"/>
    <property type="molecule type" value="Genomic_DNA"/>
</dbReference>
<protein>
    <submittedName>
        <fullName evidence="7">Cytochrome P450</fullName>
    </submittedName>
</protein>
<dbReference type="RefSeq" id="WP_343066714.1">
    <property type="nucleotide sequence ID" value="NZ_JACIEZ010000014.1"/>
</dbReference>
<name>A0A7W6J964_9HYPH</name>
<gene>
    <name evidence="7" type="ORF">GGR23_004309</name>
</gene>
<dbReference type="GO" id="GO:0005506">
    <property type="term" value="F:iron ion binding"/>
    <property type="evidence" value="ECO:0007669"/>
    <property type="project" value="InterPro"/>
</dbReference>
<dbReference type="PANTHER" id="PTHR24302:SF15">
    <property type="entry name" value="FATTY-ACID PEROXYGENASE"/>
    <property type="match status" value="1"/>
</dbReference>
<keyword evidence="4" id="KW-0560">Oxidoreductase</keyword>
<comment type="caution">
    <text evidence="7">The sequence shown here is derived from an EMBL/GenBank/DDBJ whole genome shotgun (WGS) entry which is preliminary data.</text>
</comment>
<dbReference type="SUPFAM" id="SSF48264">
    <property type="entry name" value="Cytochrome P450"/>
    <property type="match status" value="1"/>
</dbReference>
<evidence type="ECO:0000256" key="5">
    <source>
        <dbReference type="ARBA" id="ARBA00023004"/>
    </source>
</evidence>
<dbReference type="InterPro" id="IPR036396">
    <property type="entry name" value="Cyt_P450_sf"/>
</dbReference>
<dbReference type="PANTHER" id="PTHR24302">
    <property type="entry name" value="CYTOCHROME P450 FAMILY 3"/>
    <property type="match status" value="1"/>
</dbReference>
<evidence type="ECO:0000313" key="8">
    <source>
        <dbReference type="Proteomes" id="UP000528286"/>
    </source>
</evidence>
<evidence type="ECO:0000256" key="3">
    <source>
        <dbReference type="ARBA" id="ARBA00022723"/>
    </source>
</evidence>
<evidence type="ECO:0000313" key="7">
    <source>
        <dbReference type="EMBL" id="MBB4067081.1"/>
    </source>
</evidence>
<sequence length="226" mass="25626">MESVAYVIAEHRDLNGELLSPHIAAVEVLNVIRPIVAAAVYITFVAHALHHHPECRSKLEAGDDGSYLELFVQEVRRFYPFFPAVAALVRRDLEWRGYQFPSGRRVILDLYGTNHDASTWDAPEAFRPERFSDWDGSAFNFIPQGGGDHDMNHRCPGEWITVGLMKQAAGVLSRHVKYDVPEQDLRIDVSRLPALPPKPINFRSSDMYGRPPLGKDFWCAIDCIQQ</sequence>
<evidence type="ECO:0000256" key="1">
    <source>
        <dbReference type="ARBA" id="ARBA00010617"/>
    </source>
</evidence>
<reference evidence="7 8" key="1">
    <citation type="submission" date="2020-08" db="EMBL/GenBank/DDBJ databases">
        <title>Genomic Encyclopedia of Type Strains, Phase IV (KMG-IV): sequencing the most valuable type-strain genomes for metagenomic binning, comparative biology and taxonomic classification.</title>
        <authorList>
            <person name="Goeker M."/>
        </authorList>
    </citation>
    <scope>NUCLEOTIDE SEQUENCE [LARGE SCALE GENOMIC DNA]</scope>
    <source>
        <strain evidence="7 8">DSM 29853</strain>
    </source>
</reference>
<feature type="binding site" description="axial binding residue" evidence="6">
    <location>
        <position position="155"/>
    </location>
    <ligand>
        <name>heme</name>
        <dbReference type="ChEBI" id="CHEBI:30413"/>
    </ligand>
    <ligandPart>
        <name>Fe</name>
        <dbReference type="ChEBI" id="CHEBI:18248"/>
    </ligandPart>
</feature>
<comment type="similarity">
    <text evidence="1">Belongs to the cytochrome P450 family.</text>
</comment>
<dbReference type="Pfam" id="PF00067">
    <property type="entry name" value="p450"/>
    <property type="match status" value="1"/>
</dbReference>
<evidence type="ECO:0000256" key="6">
    <source>
        <dbReference type="PIRSR" id="PIRSR602401-1"/>
    </source>
</evidence>
<dbReference type="InterPro" id="IPR001128">
    <property type="entry name" value="Cyt_P450"/>
</dbReference>
<dbReference type="GO" id="GO:0020037">
    <property type="term" value="F:heme binding"/>
    <property type="evidence" value="ECO:0007669"/>
    <property type="project" value="InterPro"/>
</dbReference>
<comment type="cofactor">
    <cofactor evidence="6">
        <name>heme</name>
        <dbReference type="ChEBI" id="CHEBI:30413"/>
    </cofactor>
</comment>
<organism evidence="7 8">
    <name type="scientific">Gellertiella hungarica</name>
    <dbReference type="NCBI Taxonomy" id="1572859"/>
    <lineage>
        <taxon>Bacteria</taxon>
        <taxon>Pseudomonadati</taxon>
        <taxon>Pseudomonadota</taxon>
        <taxon>Alphaproteobacteria</taxon>
        <taxon>Hyphomicrobiales</taxon>
        <taxon>Rhizobiaceae</taxon>
        <taxon>Gellertiella</taxon>
    </lineage>
</organism>
<dbReference type="GO" id="GO:0016705">
    <property type="term" value="F:oxidoreductase activity, acting on paired donors, with incorporation or reduction of molecular oxygen"/>
    <property type="evidence" value="ECO:0007669"/>
    <property type="project" value="InterPro"/>
</dbReference>